<evidence type="ECO:0000313" key="2">
    <source>
        <dbReference type="EMBL" id="THU87799.1"/>
    </source>
</evidence>
<gene>
    <name evidence="2" type="ORF">K435DRAFT_804025</name>
</gene>
<dbReference type="EMBL" id="ML179435">
    <property type="protein sequence ID" value="THU87799.1"/>
    <property type="molecule type" value="Genomic_DNA"/>
</dbReference>
<organism evidence="2 3">
    <name type="scientific">Dendrothele bispora (strain CBS 962.96)</name>
    <dbReference type="NCBI Taxonomy" id="1314807"/>
    <lineage>
        <taxon>Eukaryota</taxon>
        <taxon>Fungi</taxon>
        <taxon>Dikarya</taxon>
        <taxon>Basidiomycota</taxon>
        <taxon>Agaricomycotina</taxon>
        <taxon>Agaricomycetes</taxon>
        <taxon>Agaricomycetidae</taxon>
        <taxon>Agaricales</taxon>
        <taxon>Agaricales incertae sedis</taxon>
        <taxon>Dendrothele</taxon>
    </lineage>
</organism>
<feature type="compositionally biased region" description="Basic and acidic residues" evidence="1">
    <location>
        <begin position="136"/>
        <end position="145"/>
    </location>
</feature>
<feature type="compositionally biased region" description="Polar residues" evidence="1">
    <location>
        <begin position="62"/>
        <end position="77"/>
    </location>
</feature>
<dbReference type="PANTHER" id="PTHR11125:SF7">
    <property type="entry name" value="TRANSCRIPTION ELONGATION FACTOR SPT5"/>
    <property type="match status" value="1"/>
</dbReference>
<feature type="region of interest" description="Disordered" evidence="1">
    <location>
        <begin position="135"/>
        <end position="164"/>
    </location>
</feature>
<dbReference type="Proteomes" id="UP000297245">
    <property type="component" value="Unassembled WGS sequence"/>
</dbReference>
<dbReference type="GO" id="GO:0003729">
    <property type="term" value="F:mRNA binding"/>
    <property type="evidence" value="ECO:0007669"/>
    <property type="project" value="TreeGrafter"/>
</dbReference>
<dbReference type="GO" id="GO:0006357">
    <property type="term" value="P:regulation of transcription by RNA polymerase II"/>
    <property type="evidence" value="ECO:0007669"/>
    <property type="project" value="InterPro"/>
</dbReference>
<feature type="compositionally biased region" description="Polar residues" evidence="1">
    <location>
        <begin position="953"/>
        <end position="968"/>
    </location>
</feature>
<protein>
    <recommendedName>
        <fullName evidence="4">Chromatin elongation factor spt5</fullName>
    </recommendedName>
</protein>
<name>A0A4S8LFQ4_DENBC</name>
<proteinExistence type="predicted"/>
<feature type="region of interest" description="Disordered" evidence="1">
    <location>
        <begin position="927"/>
        <end position="971"/>
    </location>
</feature>
<evidence type="ECO:0000313" key="3">
    <source>
        <dbReference type="Proteomes" id="UP000297245"/>
    </source>
</evidence>
<dbReference type="GO" id="GO:0032784">
    <property type="term" value="P:regulation of DNA-templated transcription elongation"/>
    <property type="evidence" value="ECO:0007669"/>
    <property type="project" value="InterPro"/>
</dbReference>
<feature type="region of interest" description="Disordered" evidence="1">
    <location>
        <begin position="62"/>
        <end position="84"/>
    </location>
</feature>
<evidence type="ECO:0008006" key="4">
    <source>
        <dbReference type="Google" id="ProtNLM"/>
    </source>
</evidence>
<dbReference type="InterPro" id="IPR039659">
    <property type="entry name" value="SPT5"/>
</dbReference>
<sequence>MSRRMMVGNKREGVRICRNTRDLPWRQAINLQWTFPYIESAGAEVWTTARAFRQLRTPSDLSILPPSSGSSTAQSLPSMEKKPTNALRCPQMLSGSNERKTKKGWRNASRRMANPFIDQEAYEDDDDQLELAEDDQWGRDGGSHDNEEDVEDLPSWADGSGVSWEDEDMLDTTRLDFEAFADHLAQRYTAPSVTDPKSRILIDDQLDEPALRAALMTEETVQSFWRIRCQPGTETNLVVDIMQHEIARRNIVSNPDRSDVSALPCSIPSSSLPTSPAAQAIELIRTFAQSPTSAVSEVSDSVARVLGVNSLPEMWRKAIDTTVLDPDEAQENPLLGLERFDNLVPALLASCAPEVAHSTCKSFDTSSATRSDEDQNFQPESAVQEVPRVLSAFLAPNVAGSVYLEANLGTSPQTTDIVHFLRQHDNVVVTSRLLRHEDVGKTQRLVWIEPVSKLEIAQLLRSVPHAIAPLSWVRVTRGMYSGDVALVLRRETSSSLRRIVLLLIPRLPPLPRSPTPPPRPAHPNHPLIMEGQPSTNRSSHQEIHSPVSLGRRKRTFEKHDQRLFTTREFPHYRQITHKCYEHRGTDVVMDQSTRRLFRASGHPVLDKVHLPVCDDWCFFVEERVEVIHALPLSIHQVLHPGLSEQSFLKSGTIVQVDTNTCLVQLTDYVDFREDDTSLEVKKVNIRKILRTGDAVIVEAGEMKGRYGFVLTSWGDEIEVGETGDRVGQYRGYTGFVIDVFPPRPSYTTLDIKIPNLLITVRIRHDDVHDTCANRPLQEALPLGPHQRHFVQSTWGLSLAPNIDVRPVDRHTGHEIGPQDLLLRQPEEPWIGVSVAIVKGPLKHEGIIKKVERNHHVSSGLKVMVELNFASAEHGVSPRFTYDYAWLRDPLTGLPLHIRYPLRGRQKYWEPLERVKAVSVPNPKLRSLQNTSVSHSQPTLPTPAWNGGEFLDPFQTSGEGPSTASSFSPPTHWAMDHRLDGKQFFARWQPKEGLGMPKVAAKPECKFGRVSLSDGGETWFVPPDEISDIELSIKPTTNKSPLLVVRGEHTGKHLRQIFCKYVDGEDEPVITAAVYGSWGTSAESQIEPYVEREVQRGNQCSTESS</sequence>
<dbReference type="OrthoDB" id="3048815at2759"/>
<dbReference type="GO" id="GO:0006368">
    <property type="term" value="P:transcription elongation by RNA polymerase II"/>
    <property type="evidence" value="ECO:0007669"/>
    <property type="project" value="TreeGrafter"/>
</dbReference>
<accession>A0A4S8LFQ4</accession>
<dbReference type="PANTHER" id="PTHR11125">
    <property type="entry name" value="SUPPRESSOR OF TY 5"/>
    <property type="match status" value="1"/>
</dbReference>
<feature type="region of interest" description="Disordered" evidence="1">
    <location>
        <begin position="89"/>
        <end position="108"/>
    </location>
</feature>
<evidence type="ECO:0000256" key="1">
    <source>
        <dbReference type="SAM" id="MobiDB-lite"/>
    </source>
</evidence>
<feature type="compositionally biased region" description="Polar residues" evidence="1">
    <location>
        <begin position="927"/>
        <end position="938"/>
    </location>
</feature>
<reference evidence="2 3" key="1">
    <citation type="journal article" date="2019" name="Nat. Ecol. Evol.">
        <title>Megaphylogeny resolves global patterns of mushroom evolution.</title>
        <authorList>
            <person name="Varga T."/>
            <person name="Krizsan K."/>
            <person name="Foldi C."/>
            <person name="Dima B."/>
            <person name="Sanchez-Garcia M."/>
            <person name="Sanchez-Ramirez S."/>
            <person name="Szollosi G.J."/>
            <person name="Szarkandi J.G."/>
            <person name="Papp V."/>
            <person name="Albert L."/>
            <person name="Andreopoulos W."/>
            <person name="Angelini C."/>
            <person name="Antonin V."/>
            <person name="Barry K.W."/>
            <person name="Bougher N.L."/>
            <person name="Buchanan P."/>
            <person name="Buyck B."/>
            <person name="Bense V."/>
            <person name="Catcheside P."/>
            <person name="Chovatia M."/>
            <person name="Cooper J."/>
            <person name="Damon W."/>
            <person name="Desjardin D."/>
            <person name="Finy P."/>
            <person name="Geml J."/>
            <person name="Haridas S."/>
            <person name="Hughes K."/>
            <person name="Justo A."/>
            <person name="Karasinski D."/>
            <person name="Kautmanova I."/>
            <person name="Kiss B."/>
            <person name="Kocsube S."/>
            <person name="Kotiranta H."/>
            <person name="LaButti K.M."/>
            <person name="Lechner B.E."/>
            <person name="Liimatainen K."/>
            <person name="Lipzen A."/>
            <person name="Lukacs Z."/>
            <person name="Mihaltcheva S."/>
            <person name="Morgado L.N."/>
            <person name="Niskanen T."/>
            <person name="Noordeloos M.E."/>
            <person name="Ohm R.A."/>
            <person name="Ortiz-Santana B."/>
            <person name="Ovrebo C."/>
            <person name="Racz N."/>
            <person name="Riley R."/>
            <person name="Savchenko A."/>
            <person name="Shiryaev A."/>
            <person name="Soop K."/>
            <person name="Spirin V."/>
            <person name="Szebenyi C."/>
            <person name="Tomsovsky M."/>
            <person name="Tulloss R.E."/>
            <person name="Uehling J."/>
            <person name="Grigoriev I.V."/>
            <person name="Vagvolgyi C."/>
            <person name="Papp T."/>
            <person name="Martin F.M."/>
            <person name="Miettinen O."/>
            <person name="Hibbett D.S."/>
            <person name="Nagy L.G."/>
        </authorList>
    </citation>
    <scope>NUCLEOTIDE SEQUENCE [LARGE SCALE GENOMIC DNA]</scope>
    <source>
        <strain evidence="2 3">CBS 962.96</strain>
    </source>
</reference>
<dbReference type="AlphaFoldDB" id="A0A4S8LFQ4"/>
<dbReference type="GO" id="GO:0032044">
    <property type="term" value="C:DSIF complex"/>
    <property type="evidence" value="ECO:0007669"/>
    <property type="project" value="TreeGrafter"/>
</dbReference>
<keyword evidence="3" id="KW-1185">Reference proteome</keyword>